<dbReference type="Gene3D" id="3.30.559.10">
    <property type="entry name" value="Chloramphenicol acetyltransferase-like domain"/>
    <property type="match status" value="2"/>
</dbReference>
<dbReference type="GO" id="GO:0044550">
    <property type="term" value="P:secondary metabolite biosynthetic process"/>
    <property type="evidence" value="ECO:0007669"/>
    <property type="project" value="TreeGrafter"/>
</dbReference>
<dbReference type="SUPFAM" id="SSF56801">
    <property type="entry name" value="Acetyl-CoA synthetase-like"/>
    <property type="match status" value="1"/>
</dbReference>
<reference evidence="6" key="1">
    <citation type="journal article" date="2021" name="Nat. Commun.">
        <title>Genetic determinants of endophytism in the Arabidopsis root mycobiome.</title>
        <authorList>
            <person name="Mesny F."/>
            <person name="Miyauchi S."/>
            <person name="Thiergart T."/>
            <person name="Pickel B."/>
            <person name="Atanasova L."/>
            <person name="Karlsson M."/>
            <person name="Huettel B."/>
            <person name="Barry K.W."/>
            <person name="Haridas S."/>
            <person name="Chen C."/>
            <person name="Bauer D."/>
            <person name="Andreopoulos W."/>
            <person name="Pangilinan J."/>
            <person name="LaButti K."/>
            <person name="Riley R."/>
            <person name="Lipzen A."/>
            <person name="Clum A."/>
            <person name="Drula E."/>
            <person name="Henrissat B."/>
            <person name="Kohler A."/>
            <person name="Grigoriev I.V."/>
            <person name="Martin F.M."/>
            <person name="Hacquard S."/>
        </authorList>
    </citation>
    <scope>NUCLEOTIDE SEQUENCE</scope>
    <source>
        <strain evidence="6">MPI-SDFR-AT-0073</strain>
    </source>
</reference>
<gene>
    <name evidence="6" type="ORF">BKA67DRAFT_533115</name>
</gene>
<dbReference type="Pfam" id="PF00668">
    <property type="entry name" value="Condensation"/>
    <property type="match status" value="2"/>
</dbReference>
<keyword evidence="2" id="KW-0597">Phosphoprotein</keyword>
<dbReference type="Pfam" id="PF00550">
    <property type="entry name" value="PP-binding"/>
    <property type="match status" value="2"/>
</dbReference>
<evidence type="ECO:0000259" key="5">
    <source>
        <dbReference type="PROSITE" id="PS50075"/>
    </source>
</evidence>
<dbReference type="InterPro" id="IPR020845">
    <property type="entry name" value="AMP-binding_CS"/>
</dbReference>
<evidence type="ECO:0000256" key="1">
    <source>
        <dbReference type="ARBA" id="ARBA00022450"/>
    </source>
</evidence>
<dbReference type="GO" id="GO:0031177">
    <property type="term" value="F:phosphopantetheine binding"/>
    <property type="evidence" value="ECO:0007669"/>
    <property type="project" value="TreeGrafter"/>
</dbReference>
<proteinExistence type="inferred from homology"/>
<dbReference type="InterPro" id="IPR042099">
    <property type="entry name" value="ANL_N_sf"/>
</dbReference>
<dbReference type="InterPro" id="IPR045851">
    <property type="entry name" value="AMP-bd_C_sf"/>
</dbReference>
<dbReference type="Proteomes" id="UP000758603">
    <property type="component" value="Unassembled WGS sequence"/>
</dbReference>
<dbReference type="SUPFAM" id="SSF47336">
    <property type="entry name" value="ACP-like"/>
    <property type="match status" value="2"/>
</dbReference>
<dbReference type="Gene3D" id="3.30.559.30">
    <property type="entry name" value="Nonribosomal peptide synthetase, condensation domain"/>
    <property type="match status" value="2"/>
</dbReference>
<comment type="caution">
    <text evidence="6">The sequence shown here is derived from an EMBL/GenBank/DDBJ whole genome shotgun (WGS) entry which is preliminary data.</text>
</comment>
<evidence type="ECO:0000256" key="2">
    <source>
        <dbReference type="ARBA" id="ARBA00022553"/>
    </source>
</evidence>
<keyword evidence="7" id="KW-1185">Reference proteome</keyword>
<dbReference type="PROSITE" id="PS00455">
    <property type="entry name" value="AMP_BINDING"/>
    <property type="match status" value="1"/>
</dbReference>
<dbReference type="Gene3D" id="3.40.50.12780">
    <property type="entry name" value="N-terminal domain of ligase-like"/>
    <property type="match status" value="1"/>
</dbReference>
<dbReference type="GO" id="GO:0043041">
    <property type="term" value="P:amino acid activation for nonribosomal peptide biosynthetic process"/>
    <property type="evidence" value="ECO:0007669"/>
    <property type="project" value="TreeGrafter"/>
</dbReference>
<protein>
    <recommendedName>
        <fullName evidence="5">Carrier domain-containing protein</fullName>
    </recommendedName>
</protein>
<dbReference type="InterPro" id="IPR006162">
    <property type="entry name" value="Ppantetheine_attach_site"/>
</dbReference>
<dbReference type="PANTHER" id="PTHR45527:SF11">
    <property type="entry name" value="NONRIBOSOMAL PEPTIDE SYNTHETASE 5"/>
    <property type="match status" value="1"/>
</dbReference>
<dbReference type="OrthoDB" id="416786at2759"/>
<dbReference type="PROSITE" id="PS50075">
    <property type="entry name" value="CARRIER"/>
    <property type="match status" value="2"/>
</dbReference>
<dbReference type="GO" id="GO:0016874">
    <property type="term" value="F:ligase activity"/>
    <property type="evidence" value="ECO:0007669"/>
    <property type="project" value="UniProtKB-KW"/>
</dbReference>
<keyword evidence="3" id="KW-0436">Ligase</keyword>
<dbReference type="InterPro" id="IPR001242">
    <property type="entry name" value="Condensation_dom"/>
</dbReference>
<dbReference type="InterPro" id="IPR000873">
    <property type="entry name" value="AMP-dep_synth/lig_dom"/>
</dbReference>
<dbReference type="GO" id="GO:0005737">
    <property type="term" value="C:cytoplasm"/>
    <property type="evidence" value="ECO:0007669"/>
    <property type="project" value="TreeGrafter"/>
</dbReference>
<dbReference type="RefSeq" id="XP_045962167.1">
    <property type="nucleotide sequence ID" value="XM_046099657.1"/>
</dbReference>
<name>A0A9P9A145_9PEZI</name>
<dbReference type="Gene3D" id="3.30.300.30">
    <property type="match status" value="1"/>
</dbReference>
<dbReference type="PROSITE" id="PS00012">
    <property type="entry name" value="PHOSPHOPANTETHEINE"/>
    <property type="match status" value="1"/>
</dbReference>
<dbReference type="Gene3D" id="1.10.1200.10">
    <property type="entry name" value="ACP-like"/>
    <property type="match status" value="1"/>
</dbReference>
<dbReference type="Pfam" id="PF00501">
    <property type="entry name" value="AMP-binding"/>
    <property type="match status" value="1"/>
</dbReference>
<feature type="domain" description="Carrier" evidence="5">
    <location>
        <begin position="70"/>
        <end position="146"/>
    </location>
</feature>
<feature type="domain" description="Carrier" evidence="5">
    <location>
        <begin position="1170"/>
        <end position="1248"/>
    </location>
</feature>
<dbReference type="EMBL" id="JAGPXC010000002">
    <property type="protein sequence ID" value="KAH6657933.1"/>
    <property type="molecule type" value="Genomic_DNA"/>
</dbReference>
<accession>A0A9P9A145</accession>
<dbReference type="GeneID" id="70128549"/>
<sequence length="1739" mass="192405">MAVDQSATDVTAPVGAFSGARYFQKRKLIPSKMSTSLIRMDIHATVMLDASAHSNTDKMKDNSGKKYDKNDFVSIISRAVSTVLGVSTVEINNIADITTFIKLGGDSLAAILVAAECQKGGFMVPAGVFLRIATLREVITKAANLAQLVPKPTLPLQSPPSSFSTSSIVLTKAVSEETDGEGLSSTYSRITATGQETTNMPSFRCDQETITAKSLLDRVNITEWTELQLLLLRETSSDQRLNILTVHESYGSCWDTRQVCNIWTSTILAEPVFQDLSHELDISPEQLMVREVIQVTTETEHQRELHNATNAHGPVCSLTLIHWPLSPPPHSKKLNRSIDVIWRIHHAFIDGYSARVLRGKIRRNLHAGAMSIAAGPSFKEAVRSLQDLREERRESTRRFWDSKREQFTGAVGELRISPQREAKTTDIPSQRSITIQFPENLMAEAVKRTGFTSTVYFAAAWALTLGKFMDADQVCFGLVFSGRDLPIPGAFDVVGPLITILPLFVSVTAEGKDEISVKTFLSRVHHDILELTNVQHSSASDSSDKTFSSIMATQFECDEGEAFREPVPADQNRPDMQSAIPMNLVIEENSRLRVFYSTAHYAEEDMINVGSILQNIMSHLLQDSDERLLVPTILDTSLPQEMEGKLRNWSNCGSIETYDYSKGDDLVTLFENVVARQSRDTAIYHGDTGKLSYQDLDQAAAVVAYELRWIQPNEIVCVYADRSVNWLIAIFGLLKAGGVYAPLDPSAPSAMRQANLLRSGARAVLFPSSSSKEQDDIESLPCRTMAIDDILAAEGNRMQSDGSKNYPRRRIARPDDLAYICFTSGSTGQPKGVKCTHKGLVAFQKDRIVRLGATRGVVIAQIMSPVFDGSIHEIFSALTHGAALRLASPTNQDDPFSHLKHSDSAILTPSIAKVLDPNTYPRLQTVYLVGEAVPQSVSERWSRNHSLYNMYGPTEATCGATIKRLRPCERVTLGRANPSSRIYVLDRNKSFVPPGAVGELYLAGIQVAHGYIDLPELSANRFLNDSVMPESGQKMYKTGDYAYWDSAGEICIIGRKDRQIKLRGYRLDLDDLETRIVKAIPGCGGAAVFRRGDHLIAACQITPTLVDGEVAFDSKTFLGNVLPPYAMPRRIISMAEFPLTVAGKLDYKTIEAMMNTSISDSVGAYQPQKRAMSTTEKMVVDAVCDLMKLDPGISIDQDSDLTTLGGHSILQIQLAGRISCLIKRRFQVRKIIQNPVISRLAFVIDELLRREKADNLAAGNRPRQTLGDTELSPIETQWLSKYQQNLGTSSFNVSHVSTFDSSFDRHQTLVSAWNMVLARHSILRCRFRQTTKTGAIADRFYVTEPPKAQYVDTFDVRAAVNTEFSLETEHPIRVLISKCHMLVCVSHIICDYTTLSRLFEELSAAYVEVINSDKVAWVPSKRYQDTTCWHLEVDQATVTFWRSYLSGVDFLSIPPYIKTLRTSYAGESLLFRFPKSTMSNFAALSQSLHLTPHQIALALVSLALQADNPKKRDLILGSPWLGREEDDMCTIGLFLQPLPIRIRRQSDQHDDDSGEAPVAGFLEAVQKSAQLALSHSIEWHSLMNVLSSSDDVRLQAAAATTIPNHPLFDAMVTFHELSTAGQPPLKAAIPGIEPVVSWTEGAKFGIMFEFSAVGSSSLTLRIEYDTSLFSSNEVQRFAARIDCGLEFLCRSPLSTSLGQLEHEILISDIGFDNQEDAGGVITRGGIELVEFGTPLSALT</sequence>
<evidence type="ECO:0000313" key="7">
    <source>
        <dbReference type="Proteomes" id="UP000758603"/>
    </source>
</evidence>
<dbReference type="SUPFAM" id="SSF52777">
    <property type="entry name" value="CoA-dependent acyltransferases"/>
    <property type="match status" value="3"/>
</dbReference>
<evidence type="ECO:0000256" key="3">
    <source>
        <dbReference type="ARBA" id="ARBA00022598"/>
    </source>
</evidence>
<dbReference type="InterPro" id="IPR023213">
    <property type="entry name" value="CAT-like_dom_sf"/>
</dbReference>
<dbReference type="InterPro" id="IPR009081">
    <property type="entry name" value="PP-bd_ACP"/>
</dbReference>
<dbReference type="NCBIfam" id="TIGR01733">
    <property type="entry name" value="AA-adenyl-dom"/>
    <property type="match status" value="1"/>
</dbReference>
<organism evidence="6 7">
    <name type="scientific">Truncatella angustata</name>
    <dbReference type="NCBI Taxonomy" id="152316"/>
    <lineage>
        <taxon>Eukaryota</taxon>
        <taxon>Fungi</taxon>
        <taxon>Dikarya</taxon>
        <taxon>Ascomycota</taxon>
        <taxon>Pezizomycotina</taxon>
        <taxon>Sordariomycetes</taxon>
        <taxon>Xylariomycetidae</taxon>
        <taxon>Amphisphaeriales</taxon>
        <taxon>Sporocadaceae</taxon>
        <taxon>Truncatella</taxon>
    </lineage>
</organism>
<dbReference type="InterPro" id="IPR036736">
    <property type="entry name" value="ACP-like_sf"/>
</dbReference>
<evidence type="ECO:0000256" key="4">
    <source>
        <dbReference type="ARBA" id="ARBA00029454"/>
    </source>
</evidence>
<keyword evidence="1" id="KW-0596">Phosphopantetheine</keyword>
<dbReference type="InterPro" id="IPR010071">
    <property type="entry name" value="AA_adenyl_dom"/>
</dbReference>
<evidence type="ECO:0000313" key="6">
    <source>
        <dbReference type="EMBL" id="KAH6657933.1"/>
    </source>
</evidence>
<dbReference type="PANTHER" id="PTHR45527">
    <property type="entry name" value="NONRIBOSOMAL PEPTIDE SYNTHETASE"/>
    <property type="match status" value="1"/>
</dbReference>
<comment type="similarity">
    <text evidence="4">Belongs to the NRP synthetase family.</text>
</comment>
<dbReference type="CDD" id="cd19537">
    <property type="entry name" value="C_NRPS-like"/>
    <property type="match status" value="1"/>
</dbReference>